<comment type="caution">
    <text evidence="7">The sequence shown here is derived from an EMBL/GenBank/DDBJ whole genome shotgun (WGS) entry which is preliminary data.</text>
</comment>
<comment type="cofactor">
    <cofactor evidence="1">
        <name>thiamine diphosphate</name>
        <dbReference type="ChEBI" id="CHEBI:58937"/>
    </cofactor>
</comment>
<dbReference type="AlphaFoldDB" id="A0A9D1EPE1"/>
<accession>A0A9D1EPE1</accession>
<dbReference type="InterPro" id="IPR005474">
    <property type="entry name" value="Transketolase_N"/>
</dbReference>
<feature type="domain" description="Transketolase N-terminal" evidence="6">
    <location>
        <begin position="15"/>
        <end position="264"/>
    </location>
</feature>
<dbReference type="GO" id="GO:0046872">
    <property type="term" value="F:metal ion binding"/>
    <property type="evidence" value="ECO:0007669"/>
    <property type="project" value="UniProtKB-KW"/>
</dbReference>
<dbReference type="SUPFAM" id="SSF52518">
    <property type="entry name" value="Thiamin diphosphate-binding fold (THDP-binding)"/>
    <property type="match status" value="1"/>
</dbReference>
<evidence type="ECO:0000256" key="1">
    <source>
        <dbReference type="ARBA" id="ARBA00001964"/>
    </source>
</evidence>
<evidence type="ECO:0000256" key="4">
    <source>
        <dbReference type="ARBA" id="ARBA00022723"/>
    </source>
</evidence>
<evidence type="ECO:0000256" key="3">
    <source>
        <dbReference type="ARBA" id="ARBA00022679"/>
    </source>
</evidence>
<dbReference type="InterPro" id="IPR049557">
    <property type="entry name" value="Transketolase_CS"/>
</dbReference>
<proteinExistence type="inferred from homology"/>
<dbReference type="Proteomes" id="UP000823982">
    <property type="component" value="Unassembled WGS sequence"/>
</dbReference>
<dbReference type="InterPro" id="IPR029061">
    <property type="entry name" value="THDP-binding"/>
</dbReference>
<dbReference type="CDD" id="cd02012">
    <property type="entry name" value="TPP_TK"/>
    <property type="match status" value="1"/>
</dbReference>
<dbReference type="Pfam" id="PF00456">
    <property type="entry name" value="Transketolase_N"/>
    <property type="match status" value="1"/>
</dbReference>
<dbReference type="PANTHER" id="PTHR47514">
    <property type="entry name" value="TRANSKETOLASE N-TERMINAL SECTION-RELATED"/>
    <property type="match status" value="1"/>
</dbReference>
<comment type="similarity">
    <text evidence="2">Belongs to the transketolase family.</text>
</comment>
<sequence>MDELLKKQLKITACKVRMGIIEGVYNAKSGHPGGSLSIADVLTYLYFVKMNIDPKNPKMPERDRFVLSKGHTAPALYSVLANRGYFDVEELKGLRHIGSMLQGHPDMKHIPGVDMSSGSLGQGISAACGMALSAKLTNDPYRVYSILGDGEIEEGQVWEASMFAAHRKLDNLVAIIDNNGLQIDGKISDVCSPYPITDKFAAFGWHVITMNAHDFDDIEKAFNEADLVTGKPVAIVMTSVKGKGVSFMENQVSWHGTAPNTEQYEAAMAELKAQLEELEG</sequence>
<reference evidence="7" key="2">
    <citation type="journal article" date="2021" name="PeerJ">
        <title>Extensive microbial diversity within the chicken gut microbiome revealed by metagenomics and culture.</title>
        <authorList>
            <person name="Gilroy R."/>
            <person name="Ravi A."/>
            <person name="Getino M."/>
            <person name="Pursley I."/>
            <person name="Horton D.L."/>
            <person name="Alikhan N.F."/>
            <person name="Baker D."/>
            <person name="Gharbi K."/>
            <person name="Hall N."/>
            <person name="Watson M."/>
            <person name="Adriaenssens E.M."/>
            <person name="Foster-Nyarko E."/>
            <person name="Jarju S."/>
            <person name="Secka A."/>
            <person name="Antonio M."/>
            <person name="Oren A."/>
            <person name="Chaudhuri R.R."/>
            <person name="La Ragione R."/>
            <person name="Hildebrand F."/>
            <person name="Pallen M.J."/>
        </authorList>
    </citation>
    <scope>NUCLEOTIDE SEQUENCE</scope>
    <source>
        <strain evidence="7">CHK157-1446</strain>
    </source>
</reference>
<keyword evidence="4" id="KW-0479">Metal-binding</keyword>
<keyword evidence="5" id="KW-0786">Thiamine pyrophosphate</keyword>
<dbReference type="PROSITE" id="PS00801">
    <property type="entry name" value="TRANSKETOLASE_1"/>
    <property type="match status" value="1"/>
</dbReference>
<protein>
    <submittedName>
        <fullName evidence="7">Transketolase</fullName>
    </submittedName>
</protein>
<dbReference type="GO" id="GO:0016740">
    <property type="term" value="F:transferase activity"/>
    <property type="evidence" value="ECO:0007669"/>
    <property type="project" value="UniProtKB-KW"/>
</dbReference>
<organism evidence="7 8">
    <name type="scientific">Candidatus Faeciplasma gallinarum</name>
    <dbReference type="NCBI Taxonomy" id="2840799"/>
    <lineage>
        <taxon>Bacteria</taxon>
        <taxon>Bacillati</taxon>
        <taxon>Bacillota</taxon>
        <taxon>Clostridia</taxon>
        <taxon>Eubacteriales</taxon>
        <taxon>Oscillospiraceae</taxon>
        <taxon>Oscillospiraceae incertae sedis</taxon>
        <taxon>Candidatus Faeciplasma</taxon>
    </lineage>
</organism>
<evidence type="ECO:0000256" key="2">
    <source>
        <dbReference type="ARBA" id="ARBA00007131"/>
    </source>
</evidence>
<evidence type="ECO:0000313" key="7">
    <source>
        <dbReference type="EMBL" id="HIS25176.1"/>
    </source>
</evidence>
<evidence type="ECO:0000256" key="5">
    <source>
        <dbReference type="ARBA" id="ARBA00023052"/>
    </source>
</evidence>
<gene>
    <name evidence="7" type="ORF">IAD01_07245</name>
</gene>
<evidence type="ECO:0000313" key="8">
    <source>
        <dbReference type="Proteomes" id="UP000823982"/>
    </source>
</evidence>
<dbReference type="Gene3D" id="3.40.50.970">
    <property type="match status" value="1"/>
</dbReference>
<keyword evidence="3" id="KW-0808">Transferase</keyword>
<dbReference type="EMBL" id="DVIR01000066">
    <property type="protein sequence ID" value="HIS25176.1"/>
    <property type="molecule type" value="Genomic_DNA"/>
</dbReference>
<evidence type="ECO:0000259" key="6">
    <source>
        <dbReference type="Pfam" id="PF00456"/>
    </source>
</evidence>
<dbReference type="PANTHER" id="PTHR47514:SF1">
    <property type="entry name" value="TRANSKETOLASE N-TERMINAL SECTION-RELATED"/>
    <property type="match status" value="1"/>
</dbReference>
<name>A0A9D1EPE1_9FIRM</name>
<reference evidence="7" key="1">
    <citation type="submission" date="2020-10" db="EMBL/GenBank/DDBJ databases">
        <authorList>
            <person name="Gilroy R."/>
        </authorList>
    </citation>
    <scope>NUCLEOTIDE SEQUENCE</scope>
    <source>
        <strain evidence="7">CHK157-1446</strain>
    </source>
</reference>